<reference evidence="3" key="1">
    <citation type="submission" date="2017-06" db="EMBL/GenBank/DDBJ databases">
        <authorList>
            <person name="Varghese N."/>
            <person name="Submissions S."/>
        </authorList>
    </citation>
    <scope>NUCLEOTIDE SEQUENCE [LARGE SCALE GENOMIC DNA]</scope>
    <source>
        <strain evidence="3">DSM 27993</strain>
    </source>
</reference>
<proteinExistence type="predicted"/>
<keyword evidence="2" id="KW-0808">Transferase</keyword>
<organism evidence="2 3">
    <name type="scientific">Lutibacter flavus</name>
    <dbReference type="NCBI Taxonomy" id="691689"/>
    <lineage>
        <taxon>Bacteria</taxon>
        <taxon>Pseudomonadati</taxon>
        <taxon>Bacteroidota</taxon>
        <taxon>Flavobacteriia</taxon>
        <taxon>Flavobacteriales</taxon>
        <taxon>Flavobacteriaceae</taxon>
        <taxon>Lutibacter</taxon>
    </lineage>
</organism>
<dbReference type="InterPro" id="IPR029063">
    <property type="entry name" value="SAM-dependent_MTases_sf"/>
</dbReference>
<evidence type="ECO:0000259" key="1">
    <source>
        <dbReference type="Pfam" id="PF08241"/>
    </source>
</evidence>
<dbReference type="GO" id="GO:0032259">
    <property type="term" value="P:methylation"/>
    <property type="evidence" value="ECO:0007669"/>
    <property type="project" value="UniProtKB-KW"/>
</dbReference>
<dbReference type="InterPro" id="IPR013216">
    <property type="entry name" value="Methyltransf_11"/>
</dbReference>
<dbReference type="RefSeq" id="WP_089376666.1">
    <property type="nucleotide sequence ID" value="NZ_FZNX01000001.1"/>
</dbReference>
<dbReference type="Pfam" id="PF08241">
    <property type="entry name" value="Methyltransf_11"/>
    <property type="match status" value="1"/>
</dbReference>
<dbReference type="GO" id="GO:0008757">
    <property type="term" value="F:S-adenosylmethionine-dependent methyltransferase activity"/>
    <property type="evidence" value="ECO:0007669"/>
    <property type="project" value="InterPro"/>
</dbReference>
<feature type="domain" description="Methyltransferase type 11" evidence="1">
    <location>
        <begin position="42"/>
        <end position="136"/>
    </location>
</feature>
<dbReference type="PANTHER" id="PTHR43861:SF1">
    <property type="entry name" value="TRANS-ACONITATE 2-METHYLTRANSFERASE"/>
    <property type="match status" value="1"/>
</dbReference>
<dbReference type="PANTHER" id="PTHR43861">
    <property type="entry name" value="TRANS-ACONITATE 2-METHYLTRANSFERASE-RELATED"/>
    <property type="match status" value="1"/>
</dbReference>
<dbReference type="Proteomes" id="UP000198412">
    <property type="component" value="Unassembled WGS sequence"/>
</dbReference>
<dbReference type="SUPFAM" id="SSF53335">
    <property type="entry name" value="S-adenosyl-L-methionine-dependent methyltransferases"/>
    <property type="match status" value="1"/>
</dbReference>
<dbReference type="CDD" id="cd02440">
    <property type="entry name" value="AdoMet_MTases"/>
    <property type="match status" value="1"/>
</dbReference>
<sequence>MSIEKSYNSWANQYDTNKNRTRDLDKLATIKTLSKYNFDSVLELGCGTGKNTIWLLEKAQLIIGIDFSEEMLNIAKEKIKNPKVIFEKSDLTKSWKIENEFVDLITSSLILEHIKELDFIFKQTYKKLKPNGIFFICELHPYKQYYGSKARYETENGTEELEVYTHNISEFTSVALNNGFKLIELNEWFDDELNKNELPRLISFVFQK</sequence>
<dbReference type="OrthoDB" id="597202at2"/>
<dbReference type="AlphaFoldDB" id="A0A238VEZ9"/>
<dbReference type="Gene3D" id="3.40.50.150">
    <property type="entry name" value="Vaccinia Virus protein VP39"/>
    <property type="match status" value="1"/>
</dbReference>
<keyword evidence="3" id="KW-1185">Reference proteome</keyword>
<dbReference type="EMBL" id="FZNX01000001">
    <property type="protein sequence ID" value="SNR32253.1"/>
    <property type="molecule type" value="Genomic_DNA"/>
</dbReference>
<keyword evidence="2" id="KW-0489">Methyltransferase</keyword>
<name>A0A238VEZ9_9FLAO</name>
<evidence type="ECO:0000313" key="2">
    <source>
        <dbReference type="EMBL" id="SNR32253.1"/>
    </source>
</evidence>
<accession>A0A238VEZ9</accession>
<gene>
    <name evidence="2" type="ORF">SAMN04488111_0306</name>
</gene>
<evidence type="ECO:0000313" key="3">
    <source>
        <dbReference type="Proteomes" id="UP000198412"/>
    </source>
</evidence>
<protein>
    <submittedName>
        <fullName evidence="2">Methyltransferase domain-containing protein</fullName>
    </submittedName>
</protein>